<organism evidence="1 2">
    <name type="scientific">Leptidea sinapis</name>
    <dbReference type="NCBI Taxonomy" id="189913"/>
    <lineage>
        <taxon>Eukaryota</taxon>
        <taxon>Metazoa</taxon>
        <taxon>Ecdysozoa</taxon>
        <taxon>Arthropoda</taxon>
        <taxon>Hexapoda</taxon>
        <taxon>Insecta</taxon>
        <taxon>Pterygota</taxon>
        <taxon>Neoptera</taxon>
        <taxon>Endopterygota</taxon>
        <taxon>Lepidoptera</taxon>
        <taxon>Glossata</taxon>
        <taxon>Ditrysia</taxon>
        <taxon>Papilionoidea</taxon>
        <taxon>Pieridae</taxon>
        <taxon>Dismorphiinae</taxon>
        <taxon>Leptidea</taxon>
    </lineage>
</organism>
<evidence type="ECO:0000313" key="2">
    <source>
        <dbReference type="Proteomes" id="UP000324832"/>
    </source>
</evidence>
<sequence length="163" mass="18917">MNIYVIATICFVYDVSADFQMLGMMSVEIVSGNVNNEDTNSILKNNYEESDSIKPVYRVVAGDNGKETLTTDLECVYKYPEQKHLDALLSAILNLLTKMFVRINESQEEVQRTATRFRVVQKIDSRYFDQAYTRLSHELRRHQITLERYTAAFRTKTARALTR</sequence>
<evidence type="ECO:0000313" key="1">
    <source>
        <dbReference type="EMBL" id="VVD05467.1"/>
    </source>
</evidence>
<proteinExistence type="predicted"/>
<dbReference type="EMBL" id="FZQP02006977">
    <property type="protein sequence ID" value="VVD05467.1"/>
    <property type="molecule type" value="Genomic_DNA"/>
</dbReference>
<dbReference type="AlphaFoldDB" id="A0A5E4R518"/>
<name>A0A5E4R518_9NEOP</name>
<protein>
    <submittedName>
        <fullName evidence="1">Uncharacterized protein</fullName>
    </submittedName>
</protein>
<accession>A0A5E4R518</accession>
<dbReference type="Proteomes" id="UP000324832">
    <property type="component" value="Unassembled WGS sequence"/>
</dbReference>
<gene>
    <name evidence="1" type="ORF">LSINAPIS_LOCUS14999</name>
</gene>
<keyword evidence="2" id="KW-1185">Reference proteome</keyword>
<reference evidence="1 2" key="1">
    <citation type="submission" date="2017-07" db="EMBL/GenBank/DDBJ databases">
        <authorList>
            <person name="Talla V."/>
            <person name="Backstrom N."/>
        </authorList>
    </citation>
    <scope>NUCLEOTIDE SEQUENCE [LARGE SCALE GENOMIC DNA]</scope>
</reference>